<gene>
    <name evidence="3 4" type="primary">rpsF</name>
    <name evidence="4" type="ORF">COS47_01015</name>
</gene>
<dbReference type="InterPro" id="IPR020814">
    <property type="entry name" value="Ribosomal_S6_plastid/chlpt"/>
</dbReference>
<dbReference type="Gene3D" id="3.30.70.60">
    <property type="match status" value="1"/>
</dbReference>
<keyword evidence="3" id="KW-0694">RNA-binding</keyword>
<reference evidence="5" key="1">
    <citation type="submission" date="2017-09" db="EMBL/GenBank/DDBJ databases">
        <title>Depth-based differentiation of microbial function through sediment-hosted aquifers and enrichment of novel symbionts in the deep terrestrial subsurface.</title>
        <authorList>
            <person name="Probst A.J."/>
            <person name="Ladd B."/>
            <person name="Jarett J.K."/>
            <person name="Geller-Mcgrath D.E."/>
            <person name="Sieber C.M.K."/>
            <person name="Emerson J.B."/>
            <person name="Anantharaman K."/>
            <person name="Thomas B.C."/>
            <person name="Malmstrom R."/>
            <person name="Stieglmeier M."/>
            <person name="Klingl A."/>
            <person name="Woyke T."/>
            <person name="Ryan C.M."/>
            <person name="Banfield J.F."/>
        </authorList>
    </citation>
    <scope>NUCLEOTIDE SEQUENCE [LARGE SCALE GENOMIC DNA]</scope>
</reference>
<comment type="caution">
    <text evidence="4">The sequence shown here is derived from an EMBL/GenBank/DDBJ whole genome shotgun (WGS) entry which is preliminary data.</text>
</comment>
<dbReference type="GO" id="GO:0005840">
    <property type="term" value="C:ribosome"/>
    <property type="evidence" value="ECO:0007669"/>
    <property type="project" value="UniProtKB-KW"/>
</dbReference>
<organism evidence="4 5">
    <name type="scientific">Candidatus Nealsonbacteria bacterium CG03_land_8_20_14_0_80_36_12</name>
    <dbReference type="NCBI Taxonomy" id="1974701"/>
    <lineage>
        <taxon>Bacteria</taxon>
        <taxon>Candidatus Nealsoniibacteriota</taxon>
    </lineage>
</organism>
<dbReference type="PANTHER" id="PTHR21011">
    <property type="entry name" value="MITOCHONDRIAL 28S RIBOSOMAL PROTEIN S6"/>
    <property type="match status" value="1"/>
</dbReference>
<dbReference type="NCBIfam" id="TIGR00166">
    <property type="entry name" value="S6"/>
    <property type="match status" value="1"/>
</dbReference>
<evidence type="ECO:0000313" key="5">
    <source>
        <dbReference type="Proteomes" id="UP000230324"/>
    </source>
</evidence>
<sequence length="137" mass="16281">MKFYELAYLISPNLLEQEVKNFLEKISSFIQKEGGVLEKIENFQKRKLGYLIKPEGKEVFSEAYLVDLNFHFPPDKLKVLEKKLKSDSQILRYLIFNKTRPRERGRKPKIVSEIQKPKEKKVELKELEKKLEEILGK</sequence>
<proteinExistence type="inferred from homology"/>
<dbReference type="InterPro" id="IPR000529">
    <property type="entry name" value="Ribosomal_bS6"/>
</dbReference>
<protein>
    <recommendedName>
        <fullName evidence="2 3">Small ribosomal subunit protein bS6</fullName>
    </recommendedName>
</protein>
<dbReference type="GO" id="GO:1990904">
    <property type="term" value="C:ribonucleoprotein complex"/>
    <property type="evidence" value="ECO:0007669"/>
    <property type="project" value="UniProtKB-KW"/>
</dbReference>
<evidence type="ECO:0000313" key="4">
    <source>
        <dbReference type="EMBL" id="PIV12729.1"/>
    </source>
</evidence>
<dbReference type="EMBL" id="PEUV01000020">
    <property type="protein sequence ID" value="PIV12729.1"/>
    <property type="molecule type" value="Genomic_DNA"/>
</dbReference>
<dbReference type="InterPro" id="IPR035980">
    <property type="entry name" value="Ribosomal_bS6_sf"/>
</dbReference>
<dbReference type="InterPro" id="IPR014717">
    <property type="entry name" value="Transl_elong_EF1B/ribsomal_bS6"/>
</dbReference>
<dbReference type="Proteomes" id="UP000230324">
    <property type="component" value="Unassembled WGS sequence"/>
</dbReference>
<dbReference type="GO" id="GO:0003735">
    <property type="term" value="F:structural constituent of ribosome"/>
    <property type="evidence" value="ECO:0007669"/>
    <property type="project" value="InterPro"/>
</dbReference>
<dbReference type="HAMAP" id="MF_00360">
    <property type="entry name" value="Ribosomal_bS6"/>
    <property type="match status" value="1"/>
</dbReference>
<name>A0A2M7BYG4_9BACT</name>
<comment type="similarity">
    <text evidence="1 3">Belongs to the bacterial ribosomal protein bS6 family.</text>
</comment>
<keyword evidence="3" id="KW-0687">Ribonucleoprotein</keyword>
<dbReference type="GO" id="GO:0070181">
    <property type="term" value="F:small ribosomal subunit rRNA binding"/>
    <property type="evidence" value="ECO:0007669"/>
    <property type="project" value="TreeGrafter"/>
</dbReference>
<accession>A0A2M7BYG4</accession>
<dbReference type="GO" id="GO:0005737">
    <property type="term" value="C:cytoplasm"/>
    <property type="evidence" value="ECO:0007669"/>
    <property type="project" value="UniProtKB-ARBA"/>
</dbReference>
<dbReference type="SUPFAM" id="SSF54995">
    <property type="entry name" value="Ribosomal protein S6"/>
    <property type="match status" value="1"/>
</dbReference>
<dbReference type="PANTHER" id="PTHR21011:SF1">
    <property type="entry name" value="SMALL RIBOSOMAL SUBUNIT PROTEIN BS6M"/>
    <property type="match status" value="1"/>
</dbReference>
<evidence type="ECO:0000256" key="2">
    <source>
        <dbReference type="ARBA" id="ARBA00035294"/>
    </source>
</evidence>
<dbReference type="AlphaFoldDB" id="A0A2M7BYG4"/>
<evidence type="ECO:0000256" key="1">
    <source>
        <dbReference type="ARBA" id="ARBA00009512"/>
    </source>
</evidence>
<dbReference type="Pfam" id="PF01250">
    <property type="entry name" value="Ribosomal_S6"/>
    <property type="match status" value="1"/>
</dbReference>
<keyword evidence="3 4" id="KW-0689">Ribosomal protein</keyword>
<dbReference type="GO" id="GO:0006412">
    <property type="term" value="P:translation"/>
    <property type="evidence" value="ECO:0007669"/>
    <property type="project" value="UniProtKB-UniRule"/>
</dbReference>
<keyword evidence="3" id="KW-0699">rRNA-binding</keyword>
<dbReference type="CDD" id="cd00473">
    <property type="entry name" value="bS6"/>
    <property type="match status" value="1"/>
</dbReference>
<comment type="function">
    <text evidence="3">Binds together with bS18 to 16S ribosomal RNA.</text>
</comment>
<evidence type="ECO:0000256" key="3">
    <source>
        <dbReference type="HAMAP-Rule" id="MF_00360"/>
    </source>
</evidence>